<dbReference type="STRING" id="93759.A0A1R3J4Z8"/>
<dbReference type="EMBL" id="AWUE01016650">
    <property type="protein sequence ID" value="OMO89880.1"/>
    <property type="molecule type" value="Genomic_DNA"/>
</dbReference>
<comment type="caution">
    <text evidence="6">The sequence shown here is derived from an EMBL/GenBank/DDBJ whole genome shotgun (WGS) entry which is preliminary data.</text>
</comment>
<dbReference type="AlphaFoldDB" id="A0A1R3J4Z8"/>
<keyword evidence="7" id="KW-1185">Reference proteome</keyword>
<proteinExistence type="inferred from homology"/>
<keyword evidence="3" id="KW-0274">FAD</keyword>
<keyword evidence="5" id="KW-1133">Transmembrane helix</keyword>
<evidence type="ECO:0000256" key="1">
    <source>
        <dbReference type="ARBA" id="ARBA00010790"/>
    </source>
</evidence>
<name>A0A1R3J4Z8_9ROSI</name>
<comment type="similarity">
    <text evidence="1">Belongs to the GMC oxidoreductase family.</text>
</comment>
<accession>A0A1R3J4Z8</accession>
<dbReference type="PANTHER" id="PTHR46056:SF12">
    <property type="entry name" value="LONG-CHAIN-ALCOHOL OXIDASE"/>
    <property type="match status" value="1"/>
</dbReference>
<keyword evidence="5" id="KW-0472">Membrane</keyword>
<evidence type="ECO:0000256" key="5">
    <source>
        <dbReference type="SAM" id="Phobius"/>
    </source>
</evidence>
<feature type="transmembrane region" description="Helical" evidence="5">
    <location>
        <begin position="62"/>
        <end position="88"/>
    </location>
</feature>
<keyword evidence="4" id="KW-0560">Oxidoreductase</keyword>
<evidence type="ECO:0000256" key="4">
    <source>
        <dbReference type="ARBA" id="ARBA00023002"/>
    </source>
</evidence>
<keyword evidence="5" id="KW-0812">Transmembrane</keyword>
<keyword evidence="2" id="KW-0285">Flavoprotein</keyword>
<evidence type="ECO:0000256" key="2">
    <source>
        <dbReference type="ARBA" id="ARBA00022630"/>
    </source>
</evidence>
<dbReference type="GO" id="GO:0016491">
    <property type="term" value="F:oxidoreductase activity"/>
    <property type="evidence" value="ECO:0007669"/>
    <property type="project" value="UniProtKB-KW"/>
</dbReference>
<reference evidence="7" key="1">
    <citation type="submission" date="2013-09" db="EMBL/GenBank/DDBJ databases">
        <title>Corchorus olitorius genome sequencing.</title>
        <authorList>
            <person name="Alam M."/>
            <person name="Haque M.S."/>
            <person name="Islam M.S."/>
            <person name="Emdad E.M."/>
            <person name="Islam M.M."/>
            <person name="Ahmed B."/>
            <person name="Halim A."/>
            <person name="Hossen Q.M.M."/>
            <person name="Hossain M.Z."/>
            <person name="Ahmed R."/>
            <person name="Khan M.M."/>
            <person name="Islam R."/>
            <person name="Rashid M.M."/>
            <person name="Khan S.A."/>
            <person name="Rahman M.S."/>
            <person name="Alam M."/>
            <person name="Yahiya A.S."/>
            <person name="Khan M.S."/>
            <person name="Azam M.S."/>
            <person name="Haque T."/>
            <person name="Lashkar M.Z.H."/>
            <person name="Akhand A.I."/>
            <person name="Morshed G."/>
            <person name="Roy S."/>
            <person name="Uddin K.S."/>
            <person name="Rabeya T."/>
            <person name="Hossain A.S."/>
            <person name="Chowdhury A."/>
            <person name="Snigdha A.R."/>
            <person name="Mortoza M.S."/>
            <person name="Matin S.A."/>
            <person name="Hoque S.M.E."/>
            <person name="Islam M.K."/>
            <person name="Roy D.K."/>
            <person name="Haider R."/>
            <person name="Moosa M.M."/>
            <person name="Elias S.M."/>
            <person name="Hasan A.M."/>
            <person name="Jahan S."/>
            <person name="Shafiuddin M."/>
            <person name="Mahmood N."/>
            <person name="Shommy N.S."/>
        </authorList>
    </citation>
    <scope>NUCLEOTIDE SEQUENCE [LARGE SCALE GENOMIC DNA]</scope>
    <source>
        <strain evidence="7">cv. O-4</strain>
    </source>
</reference>
<dbReference type="Proteomes" id="UP000187203">
    <property type="component" value="Unassembled WGS sequence"/>
</dbReference>
<evidence type="ECO:0000256" key="3">
    <source>
        <dbReference type="ARBA" id="ARBA00022827"/>
    </source>
</evidence>
<evidence type="ECO:0000313" key="7">
    <source>
        <dbReference type="Proteomes" id="UP000187203"/>
    </source>
</evidence>
<organism evidence="6 7">
    <name type="scientific">Corchorus olitorius</name>
    <dbReference type="NCBI Taxonomy" id="93759"/>
    <lineage>
        <taxon>Eukaryota</taxon>
        <taxon>Viridiplantae</taxon>
        <taxon>Streptophyta</taxon>
        <taxon>Embryophyta</taxon>
        <taxon>Tracheophyta</taxon>
        <taxon>Spermatophyta</taxon>
        <taxon>Magnoliopsida</taxon>
        <taxon>eudicotyledons</taxon>
        <taxon>Gunneridae</taxon>
        <taxon>Pentapetalae</taxon>
        <taxon>rosids</taxon>
        <taxon>malvids</taxon>
        <taxon>Malvales</taxon>
        <taxon>Malvaceae</taxon>
        <taxon>Grewioideae</taxon>
        <taxon>Apeibeae</taxon>
        <taxon>Corchorus</taxon>
    </lineage>
</organism>
<sequence length="153" mass="17530">MNSLSAICETIIPPLSLPLPLDGLNNKEKSAALHAFYKASGADPPLPDEVAELMVKRVEPKAISFIKTVLTLLSFRLGTLFLCGWLCCDLKWPFVHKFSEIPVEKREKILMKWSGKRHPLPLRAVFAFIKTYCLFIFFSMVRRNSLLLYVRLY</sequence>
<evidence type="ECO:0000313" key="6">
    <source>
        <dbReference type="EMBL" id="OMO89880.1"/>
    </source>
</evidence>
<gene>
    <name evidence="6" type="ORF">COLO4_19544</name>
</gene>
<feature type="transmembrane region" description="Helical" evidence="5">
    <location>
        <begin position="120"/>
        <end position="141"/>
    </location>
</feature>
<dbReference type="PANTHER" id="PTHR46056">
    <property type="entry name" value="LONG-CHAIN-ALCOHOL OXIDASE"/>
    <property type="match status" value="1"/>
</dbReference>
<protein>
    <submittedName>
        <fullName evidence="6">Electron carrier</fullName>
    </submittedName>
</protein>
<dbReference type="OrthoDB" id="1680360at2759"/>